<sequence length="179" mass="19576">MSNPYTGSVASALRKAQLILQSPAPGEVEVADTQQALRETALQEAALMQLWRAYKAFLAEQGQQLQLGFRAGGEPDTAQALAQLVSARGKFSAEVNELVSLSENPDSWFQGMQAAWEALWRPAGAEVAQSEGAIGVQSLIPVQQLDRAAPEPLSRDLLMKWLRALNELVVRQRAHGQEW</sequence>
<dbReference type="EMBL" id="JAEKJR010000002">
    <property type="protein sequence ID" value="MBN8431761.1"/>
    <property type="molecule type" value="Genomic_DNA"/>
</dbReference>
<comment type="caution">
    <text evidence="1">The sequence shown here is derived from an EMBL/GenBank/DDBJ whole genome shotgun (WGS) entry which is preliminary data.</text>
</comment>
<reference evidence="1 2" key="1">
    <citation type="submission" date="2020-12" db="EMBL/GenBank/DDBJ databases">
        <title>Oil enriched cultivation method for isolating marine PHA-producing bacteria.</title>
        <authorList>
            <person name="Zheng W."/>
            <person name="Yu S."/>
            <person name="Huang Y."/>
        </authorList>
    </citation>
    <scope>NUCLEOTIDE SEQUENCE [LARGE SCALE GENOMIC DNA]</scope>
    <source>
        <strain evidence="1 2">SN0-2</strain>
    </source>
</reference>
<name>A0ABS3E8Z0_9GAMM</name>
<dbReference type="Proteomes" id="UP000664293">
    <property type="component" value="Unassembled WGS sequence"/>
</dbReference>
<dbReference type="InterPro" id="IPR046493">
    <property type="entry name" value="DUF6586"/>
</dbReference>
<organism evidence="1 2">
    <name type="scientific">Microbulbifer salipaludis</name>
    <dbReference type="NCBI Taxonomy" id="187980"/>
    <lineage>
        <taxon>Bacteria</taxon>
        <taxon>Pseudomonadati</taxon>
        <taxon>Pseudomonadota</taxon>
        <taxon>Gammaproteobacteria</taxon>
        <taxon>Cellvibrionales</taxon>
        <taxon>Microbulbiferaceae</taxon>
        <taxon>Microbulbifer</taxon>
    </lineage>
</organism>
<gene>
    <name evidence="1" type="ORF">JF535_12955</name>
</gene>
<keyword evidence="2" id="KW-1185">Reference proteome</keyword>
<accession>A0ABS3E8Z0</accession>
<proteinExistence type="predicted"/>
<evidence type="ECO:0000313" key="1">
    <source>
        <dbReference type="EMBL" id="MBN8431761.1"/>
    </source>
</evidence>
<dbReference type="Pfam" id="PF20227">
    <property type="entry name" value="DUF6586"/>
    <property type="match status" value="1"/>
</dbReference>
<protein>
    <submittedName>
        <fullName evidence="1">Uncharacterized protein</fullName>
    </submittedName>
</protein>
<dbReference type="RefSeq" id="WP_207002800.1">
    <property type="nucleotide sequence ID" value="NZ_JAEKJR010000002.1"/>
</dbReference>
<evidence type="ECO:0000313" key="2">
    <source>
        <dbReference type="Proteomes" id="UP000664293"/>
    </source>
</evidence>